<gene>
    <name evidence="1" type="ORF">NFIA_080970</name>
</gene>
<dbReference type="VEuPathDB" id="FungiDB:NFIA_080970"/>
<dbReference type="OrthoDB" id="10300921at2759"/>
<sequence length="50" mass="5509">MSKFCLDEFTVADDTNIIITYYQEPPLRPFPCASALTACTGSTDSHVHNS</sequence>
<keyword evidence="2" id="KW-1185">Reference proteome</keyword>
<organism evidence="1 2">
    <name type="scientific">Neosartorya fischeri (strain ATCC 1020 / DSM 3700 / CBS 544.65 / FGSC A1164 / JCM 1740 / NRRL 181 / WB 181)</name>
    <name type="common">Aspergillus fischerianus</name>
    <dbReference type="NCBI Taxonomy" id="331117"/>
    <lineage>
        <taxon>Eukaryota</taxon>
        <taxon>Fungi</taxon>
        <taxon>Dikarya</taxon>
        <taxon>Ascomycota</taxon>
        <taxon>Pezizomycotina</taxon>
        <taxon>Eurotiomycetes</taxon>
        <taxon>Eurotiomycetidae</taxon>
        <taxon>Eurotiales</taxon>
        <taxon>Aspergillaceae</taxon>
        <taxon>Aspergillus</taxon>
        <taxon>Aspergillus subgen. Fumigati</taxon>
    </lineage>
</organism>
<reference evidence="2" key="1">
    <citation type="journal article" date="2008" name="PLoS Genet.">
        <title>Genomic islands in the pathogenic filamentous fungus Aspergillus fumigatus.</title>
        <authorList>
            <person name="Fedorova N.D."/>
            <person name="Khaldi N."/>
            <person name="Joardar V.S."/>
            <person name="Maiti R."/>
            <person name="Amedeo P."/>
            <person name="Anderson M.J."/>
            <person name="Crabtree J."/>
            <person name="Silva J.C."/>
            <person name="Badger J.H."/>
            <person name="Albarraq A."/>
            <person name="Angiuoli S."/>
            <person name="Bussey H."/>
            <person name="Bowyer P."/>
            <person name="Cotty P.J."/>
            <person name="Dyer P.S."/>
            <person name="Egan A."/>
            <person name="Galens K."/>
            <person name="Fraser-Liggett C.M."/>
            <person name="Haas B.J."/>
            <person name="Inman J.M."/>
            <person name="Kent R."/>
            <person name="Lemieux S."/>
            <person name="Malavazi I."/>
            <person name="Orvis J."/>
            <person name="Roemer T."/>
            <person name="Ronning C.M."/>
            <person name="Sundaram J.P."/>
            <person name="Sutton G."/>
            <person name="Turner G."/>
            <person name="Venter J.C."/>
            <person name="White O.R."/>
            <person name="Whitty B.R."/>
            <person name="Youngman P."/>
            <person name="Wolfe K.H."/>
            <person name="Goldman G.H."/>
            <person name="Wortman J.R."/>
            <person name="Jiang B."/>
            <person name="Denning D.W."/>
            <person name="Nierman W.C."/>
        </authorList>
    </citation>
    <scope>NUCLEOTIDE SEQUENCE [LARGE SCALE GENOMIC DNA]</scope>
    <source>
        <strain evidence="2">ATCC 1020 / DSM 3700 / CBS 544.65 / FGSC A1164 / JCM 1740 / NRRL 181 / WB 181</strain>
    </source>
</reference>
<dbReference type="GeneID" id="4586606"/>
<evidence type="ECO:0000313" key="2">
    <source>
        <dbReference type="Proteomes" id="UP000006702"/>
    </source>
</evidence>
<protein>
    <submittedName>
        <fullName evidence="1">Uncharacterized protein</fullName>
    </submittedName>
</protein>
<dbReference type="HOGENOM" id="CLU_3142742_0_0_1"/>
<dbReference type="AlphaFoldDB" id="A1DFJ6"/>
<dbReference type="RefSeq" id="XP_001260050.1">
    <property type="nucleotide sequence ID" value="XM_001260049.1"/>
</dbReference>
<evidence type="ECO:0000313" key="1">
    <source>
        <dbReference type="EMBL" id="EAW18153.1"/>
    </source>
</evidence>
<dbReference type="EMBL" id="DS027696">
    <property type="protein sequence ID" value="EAW18153.1"/>
    <property type="molecule type" value="Genomic_DNA"/>
</dbReference>
<proteinExistence type="predicted"/>
<dbReference type="eggNOG" id="ENOG502RPNZ">
    <property type="taxonomic scope" value="Eukaryota"/>
</dbReference>
<accession>A1DFJ6</accession>
<name>A1DFJ6_NEOFI</name>
<dbReference type="KEGG" id="nfi:NFIA_080970"/>
<dbReference type="Proteomes" id="UP000006702">
    <property type="component" value="Unassembled WGS sequence"/>
</dbReference>